<dbReference type="AlphaFoldDB" id="A0A9D3Z9A1"/>
<reference evidence="1" key="1">
    <citation type="journal article" date="2019" name="bioRxiv">
        <title>The Genome of the Zebra Mussel, Dreissena polymorpha: A Resource for Invasive Species Research.</title>
        <authorList>
            <person name="McCartney M.A."/>
            <person name="Auch B."/>
            <person name="Kono T."/>
            <person name="Mallez S."/>
            <person name="Zhang Y."/>
            <person name="Obille A."/>
            <person name="Becker A."/>
            <person name="Abrahante J.E."/>
            <person name="Garbe J."/>
            <person name="Badalamenti J.P."/>
            <person name="Herman A."/>
            <person name="Mangelson H."/>
            <person name="Liachko I."/>
            <person name="Sullivan S."/>
            <person name="Sone E.D."/>
            <person name="Koren S."/>
            <person name="Silverstein K.A.T."/>
            <person name="Beckman K.B."/>
            <person name="Gohl D.M."/>
        </authorList>
    </citation>
    <scope>NUCLEOTIDE SEQUENCE</scope>
    <source>
        <strain evidence="1">Duluth1</strain>
        <tissue evidence="1">Whole animal</tissue>
    </source>
</reference>
<organism evidence="1 2">
    <name type="scientific">Dreissena polymorpha</name>
    <name type="common">Zebra mussel</name>
    <name type="synonym">Mytilus polymorpha</name>
    <dbReference type="NCBI Taxonomy" id="45954"/>
    <lineage>
        <taxon>Eukaryota</taxon>
        <taxon>Metazoa</taxon>
        <taxon>Spiralia</taxon>
        <taxon>Lophotrochozoa</taxon>
        <taxon>Mollusca</taxon>
        <taxon>Bivalvia</taxon>
        <taxon>Autobranchia</taxon>
        <taxon>Heteroconchia</taxon>
        <taxon>Euheterodonta</taxon>
        <taxon>Imparidentia</taxon>
        <taxon>Neoheterodontei</taxon>
        <taxon>Myida</taxon>
        <taxon>Dreissenoidea</taxon>
        <taxon>Dreissenidae</taxon>
        <taxon>Dreissena</taxon>
    </lineage>
</organism>
<evidence type="ECO:0000313" key="1">
    <source>
        <dbReference type="EMBL" id="KAH3712707.1"/>
    </source>
</evidence>
<evidence type="ECO:0000313" key="2">
    <source>
        <dbReference type="Proteomes" id="UP000828390"/>
    </source>
</evidence>
<gene>
    <name evidence="1" type="ORF">DPMN_072461</name>
</gene>
<proteinExistence type="predicted"/>
<dbReference type="EMBL" id="JAIWYP010000014">
    <property type="protein sequence ID" value="KAH3712707.1"/>
    <property type="molecule type" value="Genomic_DNA"/>
</dbReference>
<sequence>MSLRIVSNRRMRAASMTGLTGWQSYQDNFSASTVRSSDAFASMTVQMGRQSYQDKGSANSV</sequence>
<accession>A0A9D3Z9A1</accession>
<protein>
    <submittedName>
        <fullName evidence="1">Uncharacterized protein</fullName>
    </submittedName>
</protein>
<dbReference type="Proteomes" id="UP000828390">
    <property type="component" value="Unassembled WGS sequence"/>
</dbReference>
<name>A0A9D3Z9A1_DREPO</name>
<reference evidence="1" key="2">
    <citation type="submission" date="2020-11" db="EMBL/GenBank/DDBJ databases">
        <authorList>
            <person name="McCartney M.A."/>
            <person name="Auch B."/>
            <person name="Kono T."/>
            <person name="Mallez S."/>
            <person name="Becker A."/>
            <person name="Gohl D.M."/>
            <person name="Silverstein K.A.T."/>
            <person name="Koren S."/>
            <person name="Bechman K.B."/>
            <person name="Herman A."/>
            <person name="Abrahante J.E."/>
            <person name="Garbe J."/>
        </authorList>
    </citation>
    <scope>NUCLEOTIDE SEQUENCE</scope>
    <source>
        <strain evidence="1">Duluth1</strain>
        <tissue evidence="1">Whole animal</tissue>
    </source>
</reference>
<comment type="caution">
    <text evidence="1">The sequence shown here is derived from an EMBL/GenBank/DDBJ whole genome shotgun (WGS) entry which is preliminary data.</text>
</comment>
<keyword evidence="2" id="KW-1185">Reference proteome</keyword>